<sequence>MLLFILALKKLLYIAFLFIYFYQANGEKQKKTNCPLCIPKLPVLWRKNRDRQHRTVGEKKVAIQRVRVSVSEKGQREREKEDCYRNNLRVQLSAT</sequence>
<dbReference type="EMBL" id="GBXM01088783">
    <property type="protein sequence ID" value="JAH19794.1"/>
    <property type="molecule type" value="Transcribed_RNA"/>
</dbReference>
<keyword evidence="1" id="KW-0732">Signal</keyword>
<organism evidence="2">
    <name type="scientific">Anguilla anguilla</name>
    <name type="common">European freshwater eel</name>
    <name type="synonym">Muraena anguilla</name>
    <dbReference type="NCBI Taxonomy" id="7936"/>
    <lineage>
        <taxon>Eukaryota</taxon>
        <taxon>Metazoa</taxon>
        <taxon>Chordata</taxon>
        <taxon>Craniata</taxon>
        <taxon>Vertebrata</taxon>
        <taxon>Euteleostomi</taxon>
        <taxon>Actinopterygii</taxon>
        <taxon>Neopterygii</taxon>
        <taxon>Teleostei</taxon>
        <taxon>Anguilliformes</taxon>
        <taxon>Anguillidae</taxon>
        <taxon>Anguilla</taxon>
    </lineage>
</organism>
<feature type="signal peptide" evidence="1">
    <location>
        <begin position="1"/>
        <end position="26"/>
    </location>
</feature>
<accession>A0A0E9QSJ6</accession>
<reference evidence="2" key="2">
    <citation type="journal article" date="2015" name="Fish Shellfish Immunol.">
        <title>Early steps in the European eel (Anguilla anguilla)-Vibrio vulnificus interaction in the gills: Role of the RtxA13 toxin.</title>
        <authorList>
            <person name="Callol A."/>
            <person name="Pajuelo D."/>
            <person name="Ebbesson L."/>
            <person name="Teles M."/>
            <person name="MacKenzie S."/>
            <person name="Amaro C."/>
        </authorList>
    </citation>
    <scope>NUCLEOTIDE SEQUENCE</scope>
</reference>
<dbReference type="AlphaFoldDB" id="A0A0E9QSJ6"/>
<feature type="chain" id="PRO_5002431609" description="Secreted protein" evidence="1">
    <location>
        <begin position="27"/>
        <end position="95"/>
    </location>
</feature>
<evidence type="ECO:0000313" key="2">
    <source>
        <dbReference type="EMBL" id="JAH19794.1"/>
    </source>
</evidence>
<evidence type="ECO:0000256" key="1">
    <source>
        <dbReference type="SAM" id="SignalP"/>
    </source>
</evidence>
<proteinExistence type="predicted"/>
<protein>
    <recommendedName>
        <fullName evidence="3">Secreted protein</fullName>
    </recommendedName>
</protein>
<reference evidence="2" key="1">
    <citation type="submission" date="2014-11" db="EMBL/GenBank/DDBJ databases">
        <authorList>
            <person name="Amaro Gonzalez C."/>
        </authorList>
    </citation>
    <scope>NUCLEOTIDE SEQUENCE</scope>
</reference>
<name>A0A0E9QSJ6_ANGAN</name>
<evidence type="ECO:0008006" key="3">
    <source>
        <dbReference type="Google" id="ProtNLM"/>
    </source>
</evidence>